<evidence type="ECO:0000313" key="2">
    <source>
        <dbReference type="EMBL" id="KXS09982.1"/>
    </source>
</evidence>
<protein>
    <submittedName>
        <fullName evidence="2">Uncharacterized protein</fullName>
    </submittedName>
</protein>
<keyword evidence="3" id="KW-1185">Reference proteome</keyword>
<feature type="compositionally biased region" description="Low complexity" evidence="1">
    <location>
        <begin position="881"/>
        <end position="890"/>
    </location>
</feature>
<dbReference type="OrthoDB" id="10669696at2759"/>
<feature type="compositionally biased region" description="Low complexity" evidence="1">
    <location>
        <begin position="857"/>
        <end position="869"/>
    </location>
</feature>
<evidence type="ECO:0000313" key="3">
    <source>
        <dbReference type="Proteomes" id="UP000070544"/>
    </source>
</evidence>
<feature type="region of interest" description="Disordered" evidence="1">
    <location>
        <begin position="414"/>
        <end position="437"/>
    </location>
</feature>
<accession>A0A138ZZT5</accession>
<sequence>MVILKLSNTQRAAPSTSRSKHVARARVHSHVADANTILDEYESNVPRGGRAPLGTSIPAFSRRLALFARCPGCDRRVPNVDSLFAEGDIIPRDDPIYGMADGMGRSGIGGKRDHTLLCRACRNGDTPADNEAGFEGREGDELDLEGVLDEGSATVKRVGAWGAKKQLSTIRLTVLNPSSSFPSDAFLLPSVQSRLDTPKGRDSNYDDELLDPATPHVRAALLRRHLGSGRVNEVVAILRMEEVGAKDVPSRVVEGRPLSLPHVLLHISSPGFDPLFHHRTVFTPLTLPPGWSSLSELSNALRAALQSTGKGTATATMAFVEPLPPSRTASVWAETSFTPSVLVFSHKTAVADQVTLTVPLRPATQEELRAVVRREVKDLEREVRMRGNDLSDAMEQCRRAGGASMVLEALVRRDGRERSTEMGSNGRSSGGSHEDATSLHVHTFTEPPLMSRTVTVQVRDAPNDRTSRVVPCTVSLHSSQARGAHASAPLLRVLDPQDPFFSFEGHVTKVVFDHLVLSRTAVEKGERFWGERIVEEALMGVAQGRHVASLKVHAVHTVTGATYAATLTVTSPPLLPCTQWTLIMRVQLESSPPAAMRTNLRCRFRVLGHQLEEVSTRMKHLLEVAGRRPSVAAELGAMVPAWARRLAPLPTMKHEGLGRRGENVLALTDEDEEEQQPDLASVLQERSVGCQAGRPLRMERDGRVPSAGRVPKRTERKSSADVRVASADRVPKRRASGAKDFLVPRDWTECRPGSGHCEPLAKDLMSPQDRTECKPWSGHYGPVEHKPKSNTFETGSSLGSTSSLTESHSVRPSSRGGTRSLNESRSVRASNSNNENRSARSWSRSGSSERTRSGQLTPRSSSSATPSHTPSRRSRMDSSHSSRTSYIISSGGESNAFDR</sequence>
<feature type="compositionally biased region" description="Low complexity" evidence="1">
    <location>
        <begin position="823"/>
        <end position="846"/>
    </location>
</feature>
<dbReference type="AlphaFoldDB" id="A0A138ZZT5"/>
<gene>
    <name evidence="2" type="ORF">M427DRAFT_48877</name>
</gene>
<name>A0A138ZZT5_GONPJ</name>
<proteinExistence type="predicted"/>
<dbReference type="Proteomes" id="UP000070544">
    <property type="component" value="Unassembled WGS sequence"/>
</dbReference>
<evidence type="ECO:0000256" key="1">
    <source>
        <dbReference type="SAM" id="MobiDB-lite"/>
    </source>
</evidence>
<organism evidence="2 3">
    <name type="scientific">Gonapodya prolifera (strain JEL478)</name>
    <name type="common">Monoblepharis prolifera</name>
    <dbReference type="NCBI Taxonomy" id="1344416"/>
    <lineage>
        <taxon>Eukaryota</taxon>
        <taxon>Fungi</taxon>
        <taxon>Fungi incertae sedis</taxon>
        <taxon>Chytridiomycota</taxon>
        <taxon>Chytridiomycota incertae sedis</taxon>
        <taxon>Monoblepharidomycetes</taxon>
        <taxon>Monoblepharidales</taxon>
        <taxon>Gonapodyaceae</taxon>
        <taxon>Gonapodya</taxon>
    </lineage>
</organism>
<feature type="compositionally biased region" description="Polar residues" evidence="1">
    <location>
        <begin position="421"/>
        <end position="431"/>
    </location>
</feature>
<feature type="compositionally biased region" description="Polar residues" evidence="1">
    <location>
        <begin position="810"/>
        <end position="821"/>
    </location>
</feature>
<feature type="compositionally biased region" description="Low complexity" evidence="1">
    <location>
        <begin position="793"/>
        <end position="807"/>
    </location>
</feature>
<dbReference type="EMBL" id="KQ965842">
    <property type="protein sequence ID" value="KXS09982.1"/>
    <property type="molecule type" value="Genomic_DNA"/>
</dbReference>
<reference evidence="2 3" key="1">
    <citation type="journal article" date="2015" name="Genome Biol. Evol.">
        <title>Phylogenomic analyses indicate that early fungi evolved digesting cell walls of algal ancestors of land plants.</title>
        <authorList>
            <person name="Chang Y."/>
            <person name="Wang S."/>
            <person name="Sekimoto S."/>
            <person name="Aerts A.L."/>
            <person name="Choi C."/>
            <person name="Clum A."/>
            <person name="LaButti K.M."/>
            <person name="Lindquist E.A."/>
            <person name="Yee Ngan C."/>
            <person name="Ohm R.A."/>
            <person name="Salamov A.A."/>
            <person name="Grigoriev I.V."/>
            <person name="Spatafora J.W."/>
            <person name="Berbee M.L."/>
        </authorList>
    </citation>
    <scope>NUCLEOTIDE SEQUENCE [LARGE SCALE GENOMIC DNA]</scope>
    <source>
        <strain evidence="2 3">JEL478</strain>
    </source>
</reference>
<feature type="region of interest" description="Disordered" evidence="1">
    <location>
        <begin position="693"/>
        <end position="899"/>
    </location>
</feature>